<evidence type="ECO:0000256" key="4">
    <source>
        <dbReference type="PROSITE-ProRule" id="PRU00335"/>
    </source>
</evidence>
<evidence type="ECO:0000313" key="6">
    <source>
        <dbReference type="EMBL" id="EJZ07410.1"/>
    </source>
</evidence>
<evidence type="ECO:0000256" key="3">
    <source>
        <dbReference type="ARBA" id="ARBA00023163"/>
    </source>
</evidence>
<dbReference type="Proteomes" id="UP000006072">
    <property type="component" value="Unassembled WGS sequence"/>
</dbReference>
<keyword evidence="1" id="KW-0805">Transcription regulation</keyword>
<dbReference type="GO" id="GO:0000976">
    <property type="term" value="F:transcription cis-regulatory region binding"/>
    <property type="evidence" value="ECO:0007669"/>
    <property type="project" value="TreeGrafter"/>
</dbReference>
<comment type="caution">
    <text evidence="6">The sequence shown here is derived from an EMBL/GenBank/DDBJ whole genome shotgun (WGS) entry which is preliminary data.</text>
</comment>
<dbReference type="InterPro" id="IPR050109">
    <property type="entry name" value="HTH-type_TetR-like_transc_reg"/>
</dbReference>
<evidence type="ECO:0000259" key="5">
    <source>
        <dbReference type="PROSITE" id="PS50977"/>
    </source>
</evidence>
<accession>K0UQX6</accession>
<name>K0UQX6_MYCVA</name>
<dbReference type="InterPro" id="IPR009057">
    <property type="entry name" value="Homeodomain-like_sf"/>
</dbReference>
<evidence type="ECO:0000256" key="1">
    <source>
        <dbReference type="ARBA" id="ARBA00023015"/>
    </source>
</evidence>
<dbReference type="HOGENOM" id="CLU_088572_0_0_11"/>
<keyword evidence="2 4" id="KW-0238">DNA-binding</keyword>
<dbReference type="InterPro" id="IPR001647">
    <property type="entry name" value="HTH_TetR"/>
</dbReference>
<dbReference type="EMBL" id="ALQA01000043">
    <property type="protein sequence ID" value="EJZ07410.1"/>
    <property type="molecule type" value="Genomic_DNA"/>
</dbReference>
<evidence type="ECO:0000256" key="2">
    <source>
        <dbReference type="ARBA" id="ARBA00023125"/>
    </source>
</evidence>
<dbReference type="GO" id="GO:0003700">
    <property type="term" value="F:DNA-binding transcription factor activity"/>
    <property type="evidence" value="ECO:0007669"/>
    <property type="project" value="TreeGrafter"/>
</dbReference>
<dbReference type="eggNOG" id="COG1309">
    <property type="taxonomic scope" value="Bacteria"/>
</dbReference>
<organism evidence="6 7">
    <name type="scientific">Mycolicibacterium vaccae ATCC 25954</name>
    <dbReference type="NCBI Taxonomy" id="1194972"/>
    <lineage>
        <taxon>Bacteria</taxon>
        <taxon>Bacillati</taxon>
        <taxon>Actinomycetota</taxon>
        <taxon>Actinomycetes</taxon>
        <taxon>Mycobacteriales</taxon>
        <taxon>Mycobacteriaceae</taxon>
        <taxon>Mycolicibacterium</taxon>
    </lineage>
</organism>
<keyword evidence="3" id="KW-0804">Transcription</keyword>
<feature type="DNA-binding region" description="H-T-H motif" evidence="4">
    <location>
        <begin position="38"/>
        <end position="57"/>
    </location>
</feature>
<dbReference type="Gene3D" id="1.10.357.10">
    <property type="entry name" value="Tetracycline Repressor, domain 2"/>
    <property type="match status" value="1"/>
</dbReference>
<dbReference type="PROSITE" id="PS50977">
    <property type="entry name" value="HTH_TETR_2"/>
    <property type="match status" value="1"/>
</dbReference>
<feature type="domain" description="HTH tetR-type" evidence="5">
    <location>
        <begin position="15"/>
        <end position="75"/>
    </location>
</feature>
<sequence length="210" mass="22225">MITVATETGRTGAEPSNIERIRAAALCSLAANGAASTTMRGVAAAAGVSLGLVQHHFATKAGLISAVDDYVLGLIATTFDRPLTEPPGGSVVEIGDRINKLFSEEPDVAAYMGRALVDGSPVGARIFDTLFAAGVVRWQQRKDRGELRPDVDVTWAAINGLVLALGAISLRSHLDRHLAEPFISPVQLRRWQTAVDSLLTEGLFQLPAAD</sequence>
<gene>
    <name evidence="6" type="ORF">MVAC_18685</name>
</gene>
<protein>
    <submittedName>
        <fullName evidence="6">TetR family transcriptional regulator</fullName>
    </submittedName>
</protein>
<evidence type="ECO:0000313" key="7">
    <source>
        <dbReference type="Proteomes" id="UP000006072"/>
    </source>
</evidence>
<dbReference type="Pfam" id="PF00440">
    <property type="entry name" value="TetR_N"/>
    <property type="match status" value="1"/>
</dbReference>
<keyword evidence="7" id="KW-1185">Reference proteome</keyword>
<reference evidence="6 7" key="1">
    <citation type="journal article" date="2012" name="J. Bacteriol.">
        <title>Complete Genome Sequence of Mycobacterium vaccae Type Strain ATCC 25954.</title>
        <authorList>
            <person name="Ho Y.S."/>
            <person name="Adroub S.A."/>
            <person name="Abadi M."/>
            <person name="Al Alwan B."/>
            <person name="Alkhateeb R."/>
            <person name="Gao G."/>
            <person name="Ragab A."/>
            <person name="Ali S."/>
            <person name="van Soolingen D."/>
            <person name="Bitter W."/>
            <person name="Pain A."/>
            <person name="Abdallah A.M."/>
        </authorList>
    </citation>
    <scope>NUCLEOTIDE SEQUENCE [LARGE SCALE GENOMIC DNA]</scope>
    <source>
        <strain evidence="6 7">ATCC 25954</strain>
    </source>
</reference>
<dbReference type="PATRIC" id="fig|1194972.3.peg.3723"/>
<dbReference type="AlphaFoldDB" id="K0UQX6"/>
<proteinExistence type="predicted"/>
<dbReference type="SUPFAM" id="SSF46689">
    <property type="entry name" value="Homeodomain-like"/>
    <property type="match status" value="1"/>
</dbReference>
<dbReference type="PANTHER" id="PTHR30055:SF234">
    <property type="entry name" value="HTH-TYPE TRANSCRIPTIONAL REGULATOR BETI"/>
    <property type="match status" value="1"/>
</dbReference>
<dbReference type="PANTHER" id="PTHR30055">
    <property type="entry name" value="HTH-TYPE TRANSCRIPTIONAL REGULATOR RUTR"/>
    <property type="match status" value="1"/>
</dbReference>